<organism evidence="3 4">
    <name type="scientific">Enterobacter chuandaensis</name>
    <dbReference type="NCBI Taxonomy" id="2497875"/>
    <lineage>
        <taxon>Bacteria</taxon>
        <taxon>Pseudomonadati</taxon>
        <taxon>Pseudomonadota</taxon>
        <taxon>Gammaproteobacteria</taxon>
        <taxon>Enterobacterales</taxon>
        <taxon>Enterobacteriaceae</taxon>
        <taxon>Enterobacter</taxon>
        <taxon>Enterobacter cloacae complex</taxon>
    </lineage>
</organism>
<evidence type="ECO:0000313" key="4">
    <source>
        <dbReference type="Proteomes" id="UP001577381"/>
    </source>
</evidence>
<evidence type="ECO:0000259" key="2">
    <source>
        <dbReference type="Pfam" id="PF11740"/>
    </source>
</evidence>
<evidence type="ECO:0000313" key="3">
    <source>
        <dbReference type="EMBL" id="MFB4722031.1"/>
    </source>
</evidence>
<feature type="domain" description="KfrA N-terminal DNA-binding" evidence="2">
    <location>
        <begin position="7"/>
        <end position="115"/>
    </location>
</feature>
<dbReference type="RefSeq" id="WP_117249893.1">
    <property type="nucleotide sequence ID" value="NZ_JBHGSI010000022.1"/>
</dbReference>
<gene>
    <name evidence="3" type="ORF">ACE3KR_24465</name>
</gene>
<dbReference type="Proteomes" id="UP001577381">
    <property type="component" value="Unassembled WGS sequence"/>
</dbReference>
<name>A0ABV5A9W3_9ENTR</name>
<dbReference type="EMBL" id="JBHGSI010000022">
    <property type="protein sequence ID" value="MFB4722031.1"/>
    <property type="molecule type" value="Genomic_DNA"/>
</dbReference>
<keyword evidence="1" id="KW-0175">Coiled coil</keyword>
<evidence type="ECO:0000256" key="1">
    <source>
        <dbReference type="SAM" id="Coils"/>
    </source>
</evidence>
<dbReference type="InterPro" id="IPR021104">
    <property type="entry name" value="KfrA_DNA-bd_N"/>
</dbReference>
<reference evidence="3 4" key="1">
    <citation type="submission" date="2024-09" db="EMBL/GenBank/DDBJ databases">
        <title>Molecular characterization of Carbapenemase-producing Enterobacter cloacae Complex from Infections in Argentina.</title>
        <authorList>
            <person name="De Mendieta J.M."/>
            <person name="Gomez S."/>
        </authorList>
    </citation>
    <scope>NUCLEOTIDE SEQUENCE [LARGE SCALE GENOMIC DNA]</scope>
    <source>
        <strain evidence="3 4">M23267</strain>
    </source>
</reference>
<comment type="caution">
    <text evidence="3">The sequence shown here is derived from an EMBL/GenBank/DDBJ whole genome shotgun (WGS) entry which is preliminary data.</text>
</comment>
<accession>A0ABV5A9W3</accession>
<protein>
    <submittedName>
        <fullName evidence="3">DNA-binding protein</fullName>
    </submittedName>
</protein>
<keyword evidence="4" id="KW-1185">Reference proteome</keyword>
<dbReference type="GO" id="GO:0003677">
    <property type="term" value="F:DNA binding"/>
    <property type="evidence" value="ECO:0007669"/>
    <property type="project" value="UniProtKB-KW"/>
</dbReference>
<sequence>MARAGITYYDVSKAAEAIKIQNQEPTVDRVREHLGTGSKSTIAPLLKRWRSDNGEVVDVSGLPNDLVEVVKALHERVQQMADQRIAQSRDEFKASNDQLRKELTEARNSIAQLTDRQQDLNAQLSQITEAKALQSKSLEDVRIKLATAEAQRDEALSRTAELKESVAELKQENKDIRDHFEHYQQRTAEDRQQEREQFHVVNQGLKDQIQDLQHRLIQAESSASELIDTNAHLQRQTHELEQANAMNKSTLDRQVVDIENLEHRLNDASAKSREQQHKSEQLADNIAALTSQKADADKQVAVLSQALEATKTDLIVSQNRVEALSDENRLILQEKAVIQGQLKQLQDSLSR</sequence>
<dbReference type="Pfam" id="PF11740">
    <property type="entry name" value="KfrA_N"/>
    <property type="match status" value="1"/>
</dbReference>
<keyword evidence="3" id="KW-0238">DNA-binding</keyword>
<feature type="coiled-coil region" evidence="1">
    <location>
        <begin position="89"/>
        <end position="299"/>
    </location>
</feature>
<proteinExistence type="predicted"/>